<dbReference type="GO" id="GO:0016020">
    <property type="term" value="C:membrane"/>
    <property type="evidence" value="ECO:0007669"/>
    <property type="project" value="InterPro"/>
</dbReference>
<dbReference type="InterPro" id="IPR029016">
    <property type="entry name" value="GAF-like_dom_sf"/>
</dbReference>
<gene>
    <name evidence="5" type="ORF">F1C12_18910</name>
</gene>
<dbReference type="InterPro" id="IPR036890">
    <property type="entry name" value="HATPase_C_sf"/>
</dbReference>
<dbReference type="AlphaFoldDB" id="A0A7G6YH57"/>
<dbReference type="Pfam" id="PF13185">
    <property type="entry name" value="GAF_2"/>
    <property type="match status" value="1"/>
</dbReference>
<dbReference type="GO" id="GO:0046983">
    <property type="term" value="F:protein dimerization activity"/>
    <property type="evidence" value="ECO:0007669"/>
    <property type="project" value="InterPro"/>
</dbReference>
<evidence type="ECO:0000313" key="6">
    <source>
        <dbReference type="Proteomes" id="UP000515511"/>
    </source>
</evidence>
<dbReference type="EMBL" id="CP043641">
    <property type="protein sequence ID" value="QNE37822.1"/>
    <property type="molecule type" value="Genomic_DNA"/>
</dbReference>
<evidence type="ECO:0000259" key="4">
    <source>
        <dbReference type="SMART" id="SM00065"/>
    </source>
</evidence>
<name>A0A7G6YH57_9MICO</name>
<dbReference type="GO" id="GO:0000155">
    <property type="term" value="F:phosphorelay sensor kinase activity"/>
    <property type="evidence" value="ECO:0007669"/>
    <property type="project" value="InterPro"/>
</dbReference>
<sequence length="562" mass="59108">MPDDEPITFPDAPRAELDRALGELVEQARKVLDTQGRLRALVRANRAVVSHLELPVVLRTIIEAAVELVGARYGALGVIAEGGGLEQFIHVGMSDDVVSRIGHLPEGHGLLGALIDDPRPIRLDSIADDPRSSGFPAGHPPMTAFLGVPITVRDSVYGNLYLTDPVSGGFTEDDEQLVKALAANAGFAIDNARLYAETVARQAWSASAAEMTASILGSDAAEAHEEFASRAAALLGARSVVVLGTAEADEVAPMLGRNDGPVGDAGLLLDNDRVRSAVEGGQPTRLEELSGYPLADGGEPGPALVVPFDGKTGSPEVLIAVRASDEAPFTAFELERAVTFSRQAALAMELAEARADRERVALLEDRARIARDLHDHVIQQLFGVGLELQSVQSALGAGRLADRIDGTVNSLDDAIAQIRTAIFSLSHQQGPGGSLRHRLLDIVQEVGEGLPRPATVSFSGPVDLVSDAALADDVAAFVREGLTNVVRHAGADTATVDVVASADEITVDVADDGAGIGETSRRSGLANLSERAERRAGVLSVESTPQGTRLRLRLPVPAERVR</sequence>
<dbReference type="Pfam" id="PF02518">
    <property type="entry name" value="HATPase_c"/>
    <property type="match status" value="1"/>
</dbReference>
<dbReference type="InterPro" id="IPR050482">
    <property type="entry name" value="Sensor_HK_TwoCompSys"/>
</dbReference>
<dbReference type="CDD" id="cd16917">
    <property type="entry name" value="HATPase_UhpB-NarQ-NarX-like"/>
    <property type="match status" value="1"/>
</dbReference>
<reference evidence="6" key="1">
    <citation type="submission" date="2019-09" db="EMBL/GenBank/DDBJ databases">
        <title>Antimicrobial potential of Antarctic Bacteria.</title>
        <authorList>
            <person name="Benaud N."/>
            <person name="Edwards R.J."/>
            <person name="Ferrari B.C."/>
        </authorList>
    </citation>
    <scope>NUCLEOTIDE SEQUENCE [LARGE SCALE GENOMIC DNA]</scope>
    <source>
        <strain evidence="6">INR9</strain>
    </source>
</reference>
<feature type="domain" description="GAF" evidence="4">
    <location>
        <begin position="53"/>
        <end position="199"/>
    </location>
</feature>
<keyword evidence="3" id="KW-0902">Two-component regulatory system</keyword>
<organism evidence="5 6">
    <name type="scientific">Leifsonia shinshuensis</name>
    <dbReference type="NCBI Taxonomy" id="150026"/>
    <lineage>
        <taxon>Bacteria</taxon>
        <taxon>Bacillati</taxon>
        <taxon>Actinomycetota</taxon>
        <taxon>Actinomycetes</taxon>
        <taxon>Micrococcales</taxon>
        <taxon>Microbacteriaceae</taxon>
        <taxon>Leifsonia</taxon>
    </lineage>
</organism>
<dbReference type="Gene3D" id="1.20.5.1930">
    <property type="match status" value="1"/>
</dbReference>
<evidence type="ECO:0000256" key="2">
    <source>
        <dbReference type="ARBA" id="ARBA00022777"/>
    </source>
</evidence>
<dbReference type="SUPFAM" id="SSF55874">
    <property type="entry name" value="ATPase domain of HSP90 chaperone/DNA topoisomerase II/histidine kinase"/>
    <property type="match status" value="1"/>
</dbReference>
<proteinExistence type="predicted"/>
<evidence type="ECO:0000256" key="1">
    <source>
        <dbReference type="ARBA" id="ARBA00022679"/>
    </source>
</evidence>
<protein>
    <submittedName>
        <fullName evidence="5">GAF domain-containing protein</fullName>
    </submittedName>
</protein>
<dbReference type="Pfam" id="PF07730">
    <property type="entry name" value="HisKA_3"/>
    <property type="match status" value="1"/>
</dbReference>
<dbReference type="PANTHER" id="PTHR24421">
    <property type="entry name" value="NITRATE/NITRITE SENSOR PROTEIN NARX-RELATED"/>
    <property type="match status" value="1"/>
</dbReference>
<dbReference type="SUPFAM" id="SSF55781">
    <property type="entry name" value="GAF domain-like"/>
    <property type="match status" value="2"/>
</dbReference>
<dbReference type="InterPro" id="IPR003594">
    <property type="entry name" value="HATPase_dom"/>
</dbReference>
<dbReference type="InterPro" id="IPR003018">
    <property type="entry name" value="GAF"/>
</dbReference>
<dbReference type="Proteomes" id="UP000515511">
    <property type="component" value="Chromosome"/>
</dbReference>
<dbReference type="Gene3D" id="3.30.450.40">
    <property type="match status" value="2"/>
</dbReference>
<keyword evidence="1" id="KW-0808">Transferase</keyword>
<dbReference type="InterPro" id="IPR011712">
    <property type="entry name" value="Sig_transdc_His_kin_sub3_dim/P"/>
</dbReference>
<accession>A0A7G6YH57</accession>
<evidence type="ECO:0000256" key="3">
    <source>
        <dbReference type="ARBA" id="ARBA00023012"/>
    </source>
</evidence>
<evidence type="ECO:0000313" key="5">
    <source>
        <dbReference type="EMBL" id="QNE37822.1"/>
    </source>
</evidence>
<keyword evidence="2" id="KW-0418">Kinase</keyword>
<dbReference type="PANTHER" id="PTHR24421:SF56">
    <property type="entry name" value="OXYGEN SENSOR HISTIDINE KINASE RESPONSE REGULATOR DOST"/>
    <property type="match status" value="1"/>
</dbReference>
<dbReference type="Gene3D" id="3.30.565.10">
    <property type="entry name" value="Histidine kinase-like ATPase, C-terminal domain"/>
    <property type="match status" value="1"/>
</dbReference>
<dbReference type="KEGG" id="lse:F1C12_18910"/>
<dbReference type="SMART" id="SM00065">
    <property type="entry name" value="GAF"/>
    <property type="match status" value="1"/>
</dbReference>